<evidence type="ECO:0000313" key="6">
    <source>
        <dbReference type="EMBL" id="WEW60611.1"/>
    </source>
</evidence>
<evidence type="ECO:0000313" key="7">
    <source>
        <dbReference type="Proteomes" id="UP001219355"/>
    </source>
</evidence>
<dbReference type="InterPro" id="IPR002678">
    <property type="entry name" value="DUF34/NIF3"/>
</dbReference>
<feature type="compositionally biased region" description="Polar residues" evidence="5">
    <location>
        <begin position="480"/>
        <end position="494"/>
    </location>
</feature>
<dbReference type="InterPro" id="IPR016477">
    <property type="entry name" value="Fructo-/Ketosamine-3-kinase"/>
</dbReference>
<protein>
    <recommendedName>
        <fullName evidence="2">protein-ribulosamine 3-kinase</fullName>
        <ecNumber evidence="2">2.7.1.172</ecNumber>
    </recommendedName>
</protein>
<feature type="binding site" evidence="4">
    <location>
        <position position="658"/>
    </location>
    <ligand>
        <name>a divalent metal cation</name>
        <dbReference type="ChEBI" id="CHEBI:60240"/>
        <label>1</label>
    </ligand>
</feature>
<dbReference type="Pfam" id="PF01784">
    <property type="entry name" value="DUF34_NIF3"/>
    <property type="match status" value="1"/>
</dbReference>
<dbReference type="PANTHER" id="PTHR13799">
    <property type="entry name" value="NGG1 INTERACTING FACTOR 3"/>
    <property type="match status" value="1"/>
</dbReference>
<evidence type="ECO:0000256" key="4">
    <source>
        <dbReference type="PIRSR" id="PIRSR602678-1"/>
    </source>
</evidence>
<reference evidence="6" key="1">
    <citation type="submission" date="2023-03" db="EMBL/GenBank/DDBJ databases">
        <title>Emydomyces testavorans Genome Sequence.</title>
        <authorList>
            <person name="Hoyer L."/>
        </authorList>
    </citation>
    <scope>NUCLEOTIDE SEQUENCE</scope>
    <source>
        <strain evidence="6">16-2883</strain>
    </source>
</reference>
<dbReference type="InterPro" id="IPR011009">
    <property type="entry name" value="Kinase-like_dom_sf"/>
</dbReference>
<organism evidence="6 7">
    <name type="scientific">Emydomyces testavorans</name>
    <dbReference type="NCBI Taxonomy" id="2070801"/>
    <lineage>
        <taxon>Eukaryota</taxon>
        <taxon>Fungi</taxon>
        <taxon>Dikarya</taxon>
        <taxon>Ascomycota</taxon>
        <taxon>Pezizomycotina</taxon>
        <taxon>Eurotiomycetes</taxon>
        <taxon>Eurotiomycetidae</taxon>
        <taxon>Onygenales</taxon>
        <taxon>Nannizziopsiaceae</taxon>
        <taxon>Emydomyces</taxon>
    </lineage>
</organism>
<evidence type="ECO:0000256" key="5">
    <source>
        <dbReference type="SAM" id="MobiDB-lite"/>
    </source>
</evidence>
<gene>
    <name evidence="6" type="ORF">PRK78_006098</name>
</gene>
<sequence length="726" mass="80031">MNYGGAEGFEFGGGHTNVDPNVAAVLPKECRVTAISGHGTSYFAKTGRLDVELADGVSQSFFIKVISKEVGKNMVHGEFESMKAIYAVIPDFVPKPIAWGSYASIPDTHFFLSEYRGMTHDKPDPKEFTVRLAKLHKNSKSPNNKFGFHVTTYSGNLPQLNEWEESWEAYFTKSMKWALKLELEKGGPDPEFDLLLPILFDTVIPRLLRPLESEGRSVKPSLVHGDLWHANSGLETDMGKPLVFDACCFYAHNESTLAHAYMLNQDEFGQWRPTCNGFDDKYLTAYHTYVPKSLPEEDYDGRLDLYKLRFNTHVSALFPQKNELRQQVLADLRDLLMIRRLLSTATMASHRSFTTSPFSKAVIECMRRFYLAVLLEAPLNTKRQLRNSALLTIDLTQAVADEAIERGDSIIVAYHPIIFRGLKSITSNNTQQRTLLRLAAEGISVYSPHTAVDAVPGGMADWLCNILTHPGHTRPPDSAKSGQPMTDDSASLSSTSGAAQPPPLPPRTASRPALPHILAPPFHHVSLEAANDTTIHHHRSTISPSASPPDGFEDAGMGRRISFANPQPLTSLLNRIASALSYPHGLRQLSLATPQGSNIADMQIRTVAACPGSGSSVLMKDGKPVADLLLTGEMSHHEALAAIENGSVVISLFHSNSERGYLRDVMRGKLEAALRLEWSQMVEDMAGLPEAITSGMGDSLNDPSVEVKVSERDRDPYEIMAWSENA</sequence>
<keyword evidence="7" id="KW-1185">Reference proteome</keyword>
<feature type="region of interest" description="Disordered" evidence="5">
    <location>
        <begin position="471"/>
        <end position="513"/>
    </location>
</feature>
<feature type="binding site" evidence="4">
    <location>
        <position position="453"/>
    </location>
    <ligand>
        <name>a divalent metal cation</name>
        <dbReference type="ChEBI" id="CHEBI:60240"/>
        <label>1</label>
    </ligand>
</feature>
<dbReference type="GO" id="GO:0005739">
    <property type="term" value="C:mitochondrion"/>
    <property type="evidence" value="ECO:0007669"/>
    <property type="project" value="TreeGrafter"/>
</dbReference>
<keyword evidence="4" id="KW-0479">Metal-binding</keyword>
<feature type="region of interest" description="Disordered" evidence="5">
    <location>
        <begin position="537"/>
        <end position="559"/>
    </location>
</feature>
<dbReference type="EC" id="2.7.1.172" evidence="2"/>
<evidence type="ECO:0000256" key="3">
    <source>
        <dbReference type="ARBA" id="ARBA00048655"/>
    </source>
</evidence>
<evidence type="ECO:0000256" key="2">
    <source>
        <dbReference type="ARBA" id="ARBA00011961"/>
    </source>
</evidence>
<feature type="binding site" evidence="4">
    <location>
        <position position="415"/>
    </location>
    <ligand>
        <name>a divalent metal cation</name>
        <dbReference type="ChEBI" id="CHEBI:60240"/>
        <label>1</label>
    </ligand>
</feature>
<feature type="binding site" evidence="4">
    <location>
        <position position="654"/>
    </location>
    <ligand>
        <name>a divalent metal cation</name>
        <dbReference type="ChEBI" id="CHEBI:60240"/>
        <label>1</label>
    </ligand>
</feature>
<dbReference type="SUPFAM" id="SSF56112">
    <property type="entry name" value="Protein kinase-like (PK-like)"/>
    <property type="match status" value="1"/>
</dbReference>
<dbReference type="InterPro" id="IPR036069">
    <property type="entry name" value="DUF34/NIF3_sf"/>
</dbReference>
<dbReference type="GO" id="GO:0046872">
    <property type="term" value="F:metal ion binding"/>
    <property type="evidence" value="ECO:0007669"/>
    <property type="project" value="UniProtKB-KW"/>
</dbReference>
<dbReference type="EMBL" id="CP120630">
    <property type="protein sequence ID" value="WEW60611.1"/>
    <property type="molecule type" value="Genomic_DNA"/>
</dbReference>
<evidence type="ECO:0000256" key="1">
    <source>
        <dbReference type="ARBA" id="ARBA00006964"/>
    </source>
</evidence>
<dbReference type="Gene3D" id="3.40.1390.30">
    <property type="entry name" value="NIF3 (NGG1p interacting factor 3)-like"/>
    <property type="match status" value="2"/>
</dbReference>
<dbReference type="Gene3D" id="3.90.1200.10">
    <property type="match status" value="1"/>
</dbReference>
<name>A0AAF0ILC7_9EURO</name>
<proteinExistence type="inferred from homology"/>
<dbReference type="Pfam" id="PF03881">
    <property type="entry name" value="Fructosamin_kin"/>
    <property type="match status" value="1"/>
</dbReference>
<dbReference type="Proteomes" id="UP001219355">
    <property type="component" value="Chromosome 4"/>
</dbReference>
<dbReference type="SUPFAM" id="SSF102705">
    <property type="entry name" value="NIF3 (NGG1p interacting factor 3)-like"/>
    <property type="match status" value="1"/>
</dbReference>
<comment type="similarity">
    <text evidence="1">Belongs to the GTP cyclohydrolase I type 2/NIF3 family.</text>
</comment>
<dbReference type="AlphaFoldDB" id="A0AAF0ILC7"/>
<accession>A0AAF0ILC7</accession>
<comment type="catalytic activity">
    <reaction evidence="3">
        <text>N(6)-D-ribulosyl-L-lysyl-[protein] + ATP = N(6)-(3-O-phospho-D-ribulosyl)-L-lysyl-[protein] + ADP + H(+)</text>
        <dbReference type="Rhea" id="RHEA:48432"/>
        <dbReference type="Rhea" id="RHEA-COMP:12103"/>
        <dbReference type="Rhea" id="RHEA-COMP:12104"/>
        <dbReference type="ChEBI" id="CHEBI:15378"/>
        <dbReference type="ChEBI" id="CHEBI:30616"/>
        <dbReference type="ChEBI" id="CHEBI:90418"/>
        <dbReference type="ChEBI" id="CHEBI:90420"/>
        <dbReference type="ChEBI" id="CHEBI:456216"/>
        <dbReference type="EC" id="2.7.1.172"/>
    </reaction>
    <physiologicalReaction direction="left-to-right" evidence="3">
        <dbReference type="Rhea" id="RHEA:48433"/>
    </physiologicalReaction>
</comment>
<dbReference type="PANTHER" id="PTHR13799:SF13">
    <property type="entry name" value="NIF3-LIKE PROTEIN 1"/>
    <property type="match status" value="1"/>
</dbReference>
<dbReference type="GO" id="GO:0102193">
    <property type="term" value="F:protein-ribulosamine 3-kinase activity"/>
    <property type="evidence" value="ECO:0007669"/>
    <property type="project" value="UniProtKB-EC"/>
</dbReference>
<dbReference type="FunFam" id="3.40.1390.30:FF:000001">
    <property type="entry name" value="GTP cyclohydrolase 1 type 2"/>
    <property type="match status" value="1"/>
</dbReference>